<dbReference type="PANTHER" id="PTHR39441">
    <property type="entry name" value="DUF2252 DOMAIN-CONTAINING PROTEIN"/>
    <property type="match status" value="1"/>
</dbReference>
<sequence>MDARTQRTLFADADHAWLSADEARELGRSLREAVPFDAHAELTLSPARPTVAEHIERTNKGRVEDLIPIRIGRMSETPFTFYRGIAGLMAHDLQIAPVTGLHAQLCGDAHAANFGLFAGRLGGIIMDVNDFDETIPGPWEWDLKRLAASLVLAGRDNDIDRKSATKAARHASRAYRRTMHRLADLTFLASWRTQPDDTAVSEVKAKHLEDDLEDAREKAQRNANRRVADKWTAQDGDRWRFTEDPPIRAHVTDEVEEQVIEALREYIATVPAAPRTLLRRYRPHDVVHRIVGTGSVGLRSYLVLLEGNAGEALVLQVKQATASQLEPYVPHSAPAHHGQRVAEGAKLVQADHDVTLGWTNIDDQHYYVRQFRNHKADIDPETLTSKNLDDYGRLTGALLARAHARTTDPRALSAYLRKGKHFDKAIAAFANAYANQMEDDYSEFTGLIDAGELPILRDV</sequence>
<reference evidence="2" key="1">
    <citation type="submission" date="2020-09" db="EMBL/GenBank/DDBJ databases">
        <title>Hoyosella lacisalsi sp. nov., a halotolerant actinobacterium isolated from soil of Lake Gudzhirganskoe.</title>
        <authorList>
            <person name="Yang Q."/>
            <person name="Guo P.Y."/>
            <person name="Liu S.W."/>
            <person name="Li F.N."/>
            <person name="Sun C.H."/>
        </authorList>
    </citation>
    <scope>NUCLEOTIDE SEQUENCE</scope>
    <source>
        <strain evidence="2">G463</strain>
    </source>
</reference>
<dbReference type="EMBL" id="JACYWE010000009">
    <property type="protein sequence ID" value="MBD8507638.1"/>
    <property type="molecule type" value="Genomic_DNA"/>
</dbReference>
<evidence type="ECO:0000256" key="1">
    <source>
        <dbReference type="SAM" id="Coils"/>
    </source>
</evidence>
<keyword evidence="3" id="KW-1185">Reference proteome</keyword>
<evidence type="ECO:0000313" key="2">
    <source>
        <dbReference type="EMBL" id="MBD8507638.1"/>
    </source>
</evidence>
<gene>
    <name evidence="2" type="ORF">HT102_14215</name>
</gene>
<proteinExistence type="predicted"/>
<dbReference type="Pfam" id="PF10009">
    <property type="entry name" value="DUF2252"/>
    <property type="match status" value="1"/>
</dbReference>
<accession>A0A927JE22</accession>
<protein>
    <submittedName>
        <fullName evidence="2">DUF2252 domain-containing protein</fullName>
    </submittedName>
</protein>
<dbReference type="AlphaFoldDB" id="A0A927JE22"/>
<dbReference type="PANTHER" id="PTHR39441:SF1">
    <property type="entry name" value="DUF2252 DOMAIN-CONTAINING PROTEIN"/>
    <property type="match status" value="1"/>
</dbReference>
<comment type="caution">
    <text evidence="2">The sequence shown here is derived from an EMBL/GenBank/DDBJ whole genome shotgun (WGS) entry which is preliminary data.</text>
</comment>
<name>A0A927JE22_9ACTN</name>
<dbReference type="InterPro" id="IPR018721">
    <property type="entry name" value="DUF2252"/>
</dbReference>
<keyword evidence="1" id="KW-0175">Coiled coil</keyword>
<evidence type="ECO:0000313" key="3">
    <source>
        <dbReference type="Proteomes" id="UP000642993"/>
    </source>
</evidence>
<dbReference type="Proteomes" id="UP000642993">
    <property type="component" value="Unassembled WGS sequence"/>
</dbReference>
<feature type="coiled-coil region" evidence="1">
    <location>
        <begin position="198"/>
        <end position="225"/>
    </location>
</feature>
<dbReference type="RefSeq" id="WP_192040094.1">
    <property type="nucleotide sequence ID" value="NZ_JACYWE010000009.1"/>
</dbReference>
<organism evidence="2 3">
    <name type="scientific">Lolliginicoccus lacisalsi</name>
    <dbReference type="NCBI Taxonomy" id="2742202"/>
    <lineage>
        <taxon>Bacteria</taxon>
        <taxon>Bacillati</taxon>
        <taxon>Actinomycetota</taxon>
        <taxon>Actinomycetes</taxon>
        <taxon>Mycobacteriales</taxon>
        <taxon>Hoyosellaceae</taxon>
        <taxon>Lolliginicoccus</taxon>
    </lineage>
</organism>